<dbReference type="OrthoDB" id="9794684at2"/>
<dbReference type="Pfam" id="PF00528">
    <property type="entry name" value="BPD_transp_1"/>
    <property type="match status" value="1"/>
</dbReference>
<evidence type="ECO:0000256" key="1">
    <source>
        <dbReference type="ARBA" id="ARBA00004651"/>
    </source>
</evidence>
<dbReference type="InterPro" id="IPR035906">
    <property type="entry name" value="MetI-like_sf"/>
</dbReference>
<evidence type="ECO:0000256" key="7">
    <source>
        <dbReference type="ARBA" id="ARBA00022989"/>
    </source>
</evidence>
<feature type="transmembrane region" description="Helical" evidence="9">
    <location>
        <begin position="78"/>
        <end position="97"/>
    </location>
</feature>
<keyword evidence="3 9" id="KW-0813">Transport</keyword>
<evidence type="ECO:0000256" key="2">
    <source>
        <dbReference type="ARBA" id="ARBA00009047"/>
    </source>
</evidence>
<keyword evidence="12" id="KW-1185">Reference proteome</keyword>
<evidence type="ECO:0000256" key="8">
    <source>
        <dbReference type="ARBA" id="ARBA00023136"/>
    </source>
</evidence>
<sequence>MNGYRAKQKLGQAVSYLLLILLAIFTLYPAIWIVTSSFREGTSLYSETMFPEKWTVIHYKELFTKFKFGEWYVNSLKVSLITMVLTVFFQLLSGYAFSRFRFKSRKTIMSGLFIVGLFPSFLSLTAVYVLLLTVDMLNTHSALIIVSSAGAAVGYLLVKGYFDTIPKSLEEAAIIDGASNWGVFFRILLPLSRPLIVYLAVTSFASIFSEFIFAQTILRTENKQTLAVGLYNMVNTQQSTQFTVFAAGSVLVAIPVVALFIAFQRMLVEGLTSGADKG</sequence>
<evidence type="ECO:0000313" key="11">
    <source>
        <dbReference type="EMBL" id="RIE02357.1"/>
    </source>
</evidence>
<protein>
    <submittedName>
        <fullName evidence="11">Sugar ABC transporter permease</fullName>
    </submittedName>
</protein>
<keyword evidence="6 9" id="KW-0812">Transmembrane</keyword>
<reference evidence="11 12" key="1">
    <citation type="submission" date="2018-09" db="EMBL/GenBank/DDBJ databases">
        <title>Cohnella cavernae sp. nov., isolated from a karst cave.</title>
        <authorList>
            <person name="Zhu H."/>
        </authorList>
    </citation>
    <scope>NUCLEOTIDE SEQUENCE [LARGE SCALE GENOMIC DNA]</scope>
    <source>
        <strain evidence="11 12">K2E09-144</strain>
    </source>
</reference>
<dbReference type="PANTHER" id="PTHR32243:SF50">
    <property type="entry name" value="MALTOSE_MALTODEXTRIN TRANSPORT SYSTEM PERMEASE PROTEIN MALG"/>
    <property type="match status" value="1"/>
</dbReference>
<dbReference type="InterPro" id="IPR050901">
    <property type="entry name" value="BP-dep_ABC_trans_perm"/>
</dbReference>
<dbReference type="Proteomes" id="UP000266340">
    <property type="component" value="Unassembled WGS sequence"/>
</dbReference>
<feature type="transmembrane region" description="Helical" evidence="9">
    <location>
        <begin position="137"/>
        <end position="158"/>
    </location>
</feature>
<evidence type="ECO:0000256" key="6">
    <source>
        <dbReference type="ARBA" id="ARBA00022692"/>
    </source>
</evidence>
<dbReference type="RefSeq" id="WP_119150396.1">
    <property type="nucleotide sequence ID" value="NZ_JBHSOV010000028.1"/>
</dbReference>
<gene>
    <name evidence="11" type="ORF">D3H35_16720</name>
</gene>
<evidence type="ECO:0000256" key="9">
    <source>
        <dbReference type="RuleBase" id="RU363032"/>
    </source>
</evidence>
<dbReference type="AlphaFoldDB" id="A0A398CRA7"/>
<evidence type="ECO:0000313" key="12">
    <source>
        <dbReference type="Proteomes" id="UP000266340"/>
    </source>
</evidence>
<dbReference type="GO" id="GO:0005886">
    <property type="term" value="C:plasma membrane"/>
    <property type="evidence" value="ECO:0007669"/>
    <property type="project" value="UniProtKB-SubCell"/>
</dbReference>
<comment type="caution">
    <text evidence="11">The sequence shown here is derived from an EMBL/GenBank/DDBJ whole genome shotgun (WGS) entry which is preliminary data.</text>
</comment>
<dbReference type="PROSITE" id="PS50928">
    <property type="entry name" value="ABC_TM1"/>
    <property type="match status" value="1"/>
</dbReference>
<evidence type="ECO:0000256" key="3">
    <source>
        <dbReference type="ARBA" id="ARBA00022448"/>
    </source>
</evidence>
<dbReference type="GO" id="GO:0015423">
    <property type="term" value="F:ABC-type maltose transporter activity"/>
    <property type="evidence" value="ECO:0007669"/>
    <property type="project" value="TreeGrafter"/>
</dbReference>
<keyword evidence="4" id="KW-1003">Cell membrane</keyword>
<evidence type="ECO:0000256" key="5">
    <source>
        <dbReference type="ARBA" id="ARBA00022597"/>
    </source>
</evidence>
<proteinExistence type="inferred from homology"/>
<dbReference type="InterPro" id="IPR000515">
    <property type="entry name" value="MetI-like"/>
</dbReference>
<organism evidence="11 12">
    <name type="scientific">Cohnella faecalis</name>
    <dbReference type="NCBI Taxonomy" id="2315694"/>
    <lineage>
        <taxon>Bacteria</taxon>
        <taxon>Bacillati</taxon>
        <taxon>Bacillota</taxon>
        <taxon>Bacilli</taxon>
        <taxon>Bacillales</taxon>
        <taxon>Paenibacillaceae</taxon>
        <taxon>Cohnella</taxon>
    </lineage>
</organism>
<name>A0A398CRA7_9BACL</name>
<dbReference type="PANTHER" id="PTHR32243">
    <property type="entry name" value="MALTOSE TRANSPORT SYSTEM PERMEASE-RELATED"/>
    <property type="match status" value="1"/>
</dbReference>
<feature type="domain" description="ABC transmembrane type-1" evidence="10">
    <location>
        <begin position="72"/>
        <end position="263"/>
    </location>
</feature>
<evidence type="ECO:0000259" key="10">
    <source>
        <dbReference type="PROSITE" id="PS50928"/>
    </source>
</evidence>
<keyword evidence="7 9" id="KW-1133">Transmembrane helix</keyword>
<feature type="transmembrane region" description="Helical" evidence="9">
    <location>
        <begin position="12"/>
        <end position="34"/>
    </location>
</feature>
<comment type="similarity">
    <text evidence="2">Belongs to the binding-protein-dependent transport system permease family. MalFG subfamily.</text>
</comment>
<accession>A0A398CRA7</accession>
<keyword evidence="8 9" id="KW-0472">Membrane</keyword>
<feature type="transmembrane region" description="Helical" evidence="9">
    <location>
        <begin position="242"/>
        <end position="263"/>
    </location>
</feature>
<feature type="transmembrane region" description="Helical" evidence="9">
    <location>
        <begin position="195"/>
        <end position="218"/>
    </location>
</feature>
<dbReference type="Gene3D" id="1.10.3720.10">
    <property type="entry name" value="MetI-like"/>
    <property type="match status" value="1"/>
</dbReference>
<dbReference type="CDD" id="cd06261">
    <property type="entry name" value="TM_PBP2"/>
    <property type="match status" value="1"/>
</dbReference>
<comment type="subcellular location">
    <subcellularLocation>
        <location evidence="1 9">Cell membrane</location>
        <topology evidence="1 9">Multi-pass membrane protein</topology>
    </subcellularLocation>
</comment>
<dbReference type="EMBL" id="QXJM01000039">
    <property type="protein sequence ID" value="RIE02357.1"/>
    <property type="molecule type" value="Genomic_DNA"/>
</dbReference>
<evidence type="ECO:0000256" key="4">
    <source>
        <dbReference type="ARBA" id="ARBA00022475"/>
    </source>
</evidence>
<feature type="transmembrane region" description="Helical" evidence="9">
    <location>
        <begin position="109"/>
        <end position="131"/>
    </location>
</feature>
<keyword evidence="5" id="KW-0762">Sugar transport</keyword>
<dbReference type="GO" id="GO:0042956">
    <property type="term" value="P:maltodextrin transmembrane transport"/>
    <property type="evidence" value="ECO:0007669"/>
    <property type="project" value="TreeGrafter"/>
</dbReference>
<dbReference type="SUPFAM" id="SSF161098">
    <property type="entry name" value="MetI-like"/>
    <property type="match status" value="1"/>
</dbReference>